<dbReference type="AlphaFoldDB" id="A0AA97AK25"/>
<dbReference type="EMBL" id="CP053587">
    <property type="protein sequence ID" value="WNZ27299.1"/>
    <property type="molecule type" value="Genomic_DNA"/>
</dbReference>
<name>A0AA97AK25_9CYAN</name>
<dbReference type="RefSeq" id="WP_316436953.1">
    <property type="nucleotide sequence ID" value="NZ_CP053587.1"/>
</dbReference>
<organism evidence="1">
    <name type="scientific">Leptolyngbya sp. NK1-12</name>
    <dbReference type="NCBI Taxonomy" id="2547451"/>
    <lineage>
        <taxon>Bacteria</taxon>
        <taxon>Bacillati</taxon>
        <taxon>Cyanobacteriota</taxon>
        <taxon>Cyanophyceae</taxon>
        <taxon>Leptolyngbyales</taxon>
        <taxon>Leptolyngbyaceae</taxon>
        <taxon>Leptolyngbya group</taxon>
        <taxon>Leptolyngbya</taxon>
    </lineage>
</organism>
<proteinExistence type="predicted"/>
<evidence type="ECO:0000313" key="1">
    <source>
        <dbReference type="EMBL" id="WNZ27299.1"/>
    </source>
</evidence>
<gene>
    <name evidence="1" type="ORF">HJG54_30900</name>
</gene>
<reference evidence="1" key="1">
    <citation type="submission" date="2020-05" db="EMBL/GenBank/DDBJ databases">
        <authorList>
            <person name="Zhu T."/>
            <person name="Keshari N."/>
            <person name="Lu X."/>
        </authorList>
    </citation>
    <scope>NUCLEOTIDE SEQUENCE</scope>
    <source>
        <strain evidence="1">NK1-12</strain>
    </source>
</reference>
<protein>
    <submittedName>
        <fullName evidence="1">Uncharacterized protein</fullName>
    </submittedName>
</protein>
<accession>A0AA97AK25</accession>
<sequence length="313" mass="36999">MQKVYILSDEFNYSKMITYDAGPLYADQMGWKTSSIKAIAPQVNQINIIDPRITESECYYLETLNLEKINSIFFFRIVDPYYEQCNNHWYYKFLVKIKDKQNVYFLSPYQPEEFTKDLDDATNNEKLLVIPYAFKTRCHINSNLKIRKNKIILSGAIGSLFYPYRQKFLDKVGRNILLRHRIELLEHPGYPDIGQKQRHDYIGTKYIEHLSRFRFMFVSPSRCSLEFLKYTECAHARCVPVGKAPRSFSLNQKNTFIELDFNHLFQSTSRLFSIPLSELQNIAEQYYQVMKVERDPDLLNSKLDSFIASQCLL</sequence>